<dbReference type="GO" id="GO:1990809">
    <property type="term" value="P:endoplasmic reticulum tubular network membrane organization"/>
    <property type="evidence" value="ECO:0007669"/>
    <property type="project" value="EnsemblFungi"/>
</dbReference>
<feature type="compositionally biased region" description="Polar residues" evidence="7">
    <location>
        <begin position="19"/>
        <end position="41"/>
    </location>
</feature>
<dbReference type="GO" id="GO:0032541">
    <property type="term" value="C:cortical endoplasmic reticulum"/>
    <property type="evidence" value="ECO:0007669"/>
    <property type="project" value="EnsemblFungi"/>
</dbReference>
<dbReference type="InterPro" id="IPR003388">
    <property type="entry name" value="Reticulon"/>
</dbReference>
<evidence type="ECO:0000256" key="3">
    <source>
        <dbReference type="ARBA" id="ARBA00022824"/>
    </source>
</evidence>
<evidence type="ECO:0000256" key="7">
    <source>
        <dbReference type="SAM" id="MobiDB-lite"/>
    </source>
</evidence>
<dbReference type="OrthoDB" id="567788at2759"/>
<keyword evidence="10" id="KW-1185">Reference proteome</keyword>
<keyword evidence="3 6" id="KW-0256">Endoplasmic reticulum</keyword>
<dbReference type="GeneID" id="25038648"/>
<dbReference type="GO" id="GO:0032153">
    <property type="term" value="C:cell division site"/>
    <property type="evidence" value="ECO:0007669"/>
    <property type="project" value="EnsemblFungi"/>
</dbReference>
<feature type="region of interest" description="Disordered" evidence="7">
    <location>
        <begin position="1"/>
        <end position="86"/>
    </location>
</feature>
<dbReference type="HOGENOM" id="CLU_903618_0_0_1"/>
<protein>
    <recommendedName>
        <fullName evidence="6">Reticulon-like protein</fullName>
    </recommendedName>
</protein>
<dbReference type="EMBL" id="KE546996">
    <property type="protein sequence ID" value="EPY49315.1"/>
    <property type="molecule type" value="Genomic_DNA"/>
</dbReference>
<feature type="transmembrane region" description="Helical" evidence="6">
    <location>
        <begin position="249"/>
        <end position="267"/>
    </location>
</feature>
<feature type="domain" description="Reticulon" evidence="8">
    <location>
        <begin position="121"/>
        <end position="300"/>
    </location>
</feature>
<evidence type="ECO:0000256" key="1">
    <source>
        <dbReference type="ARBA" id="ARBA00004477"/>
    </source>
</evidence>
<comment type="subcellular location">
    <subcellularLocation>
        <location evidence="1 6">Endoplasmic reticulum membrane</location>
        <topology evidence="1 6">Multi-pass membrane protein</topology>
    </subcellularLocation>
</comment>
<keyword evidence="2 6" id="KW-0812">Transmembrane</keyword>
<evidence type="ECO:0000313" key="9">
    <source>
        <dbReference type="EMBL" id="EPY49315.1"/>
    </source>
</evidence>
<dbReference type="GO" id="GO:0005789">
    <property type="term" value="C:endoplasmic reticulum membrane"/>
    <property type="evidence" value="ECO:0007669"/>
    <property type="project" value="UniProtKB-SubCell"/>
</dbReference>
<feature type="compositionally biased region" description="Basic and acidic residues" evidence="7">
    <location>
        <begin position="64"/>
        <end position="78"/>
    </location>
</feature>
<dbReference type="PROSITE" id="PS50845">
    <property type="entry name" value="RETICULON"/>
    <property type="match status" value="1"/>
</dbReference>
<name>S9VT89_SCHCR</name>
<organism evidence="9 10">
    <name type="scientific">Schizosaccharomyces cryophilus (strain OY26 / ATCC MYA-4695 / CBS 11777 / NBRC 106824 / NRRL Y48691)</name>
    <name type="common">Fission yeast</name>
    <dbReference type="NCBI Taxonomy" id="653667"/>
    <lineage>
        <taxon>Eukaryota</taxon>
        <taxon>Fungi</taxon>
        <taxon>Dikarya</taxon>
        <taxon>Ascomycota</taxon>
        <taxon>Taphrinomycotina</taxon>
        <taxon>Schizosaccharomycetes</taxon>
        <taxon>Schizosaccharomycetales</taxon>
        <taxon>Schizosaccharomycetaceae</taxon>
        <taxon>Schizosaccharomyces</taxon>
    </lineage>
</organism>
<proteinExistence type="predicted"/>
<gene>
    <name evidence="9" type="ORF">SPOG_04335</name>
</gene>
<dbReference type="eggNOG" id="ENOG502SDVP">
    <property type="taxonomic scope" value="Eukaryota"/>
</dbReference>
<evidence type="ECO:0000256" key="5">
    <source>
        <dbReference type="ARBA" id="ARBA00023136"/>
    </source>
</evidence>
<feature type="transmembrane region" description="Helical" evidence="6">
    <location>
        <begin position="222"/>
        <end position="243"/>
    </location>
</feature>
<evidence type="ECO:0000256" key="6">
    <source>
        <dbReference type="RuleBase" id="RU363132"/>
    </source>
</evidence>
<reference evidence="9 10" key="1">
    <citation type="journal article" date="2011" name="Science">
        <title>Comparative functional genomics of the fission yeasts.</title>
        <authorList>
            <person name="Rhind N."/>
            <person name="Chen Z."/>
            <person name="Yassour M."/>
            <person name="Thompson D.A."/>
            <person name="Haas B.J."/>
            <person name="Habib N."/>
            <person name="Wapinski I."/>
            <person name="Roy S."/>
            <person name="Lin M.F."/>
            <person name="Heiman D.I."/>
            <person name="Young S.K."/>
            <person name="Furuya K."/>
            <person name="Guo Y."/>
            <person name="Pidoux A."/>
            <person name="Chen H.M."/>
            <person name="Robbertse B."/>
            <person name="Goldberg J.M."/>
            <person name="Aoki K."/>
            <person name="Bayne E.H."/>
            <person name="Berlin A.M."/>
            <person name="Desjardins C.A."/>
            <person name="Dobbs E."/>
            <person name="Dukaj L."/>
            <person name="Fan L."/>
            <person name="FitzGerald M.G."/>
            <person name="French C."/>
            <person name="Gujja S."/>
            <person name="Hansen K."/>
            <person name="Keifenheim D."/>
            <person name="Levin J.Z."/>
            <person name="Mosher R.A."/>
            <person name="Mueller C.A."/>
            <person name="Pfiffner J."/>
            <person name="Priest M."/>
            <person name="Russ C."/>
            <person name="Smialowska A."/>
            <person name="Swoboda P."/>
            <person name="Sykes S.M."/>
            <person name="Vaughn M."/>
            <person name="Vengrova S."/>
            <person name="Yoder R."/>
            <person name="Zeng Q."/>
            <person name="Allshire R."/>
            <person name="Baulcombe D."/>
            <person name="Birren B.W."/>
            <person name="Brown W."/>
            <person name="Ekwall K."/>
            <person name="Kellis M."/>
            <person name="Leatherwood J."/>
            <person name="Levin H."/>
            <person name="Margalit H."/>
            <person name="Martienssen R."/>
            <person name="Nieduszynski C.A."/>
            <person name="Spatafora J.W."/>
            <person name="Friedman N."/>
            <person name="Dalgaard J.Z."/>
            <person name="Baumann P."/>
            <person name="Niki H."/>
            <person name="Regev A."/>
            <person name="Nusbaum C."/>
        </authorList>
    </citation>
    <scope>NUCLEOTIDE SEQUENCE [LARGE SCALE GENOMIC DNA]</scope>
    <source>
        <strain evidence="10">OY26 / ATCC MYA-4695 / CBS 11777 / NBRC 106824 / NRRL Y48691</strain>
    </source>
</reference>
<dbReference type="STRING" id="653667.S9VT89"/>
<keyword evidence="4 6" id="KW-1133">Transmembrane helix</keyword>
<dbReference type="OMA" id="WINIPRL"/>
<accession>S9VT89</accession>
<evidence type="ECO:0000259" key="8">
    <source>
        <dbReference type="PROSITE" id="PS50845"/>
    </source>
</evidence>
<dbReference type="Proteomes" id="UP000015464">
    <property type="component" value="Unassembled WGS sequence"/>
</dbReference>
<feature type="transmembrane region" description="Helical" evidence="6">
    <location>
        <begin position="133"/>
        <end position="152"/>
    </location>
</feature>
<evidence type="ECO:0000256" key="4">
    <source>
        <dbReference type="ARBA" id="ARBA00022989"/>
    </source>
</evidence>
<keyword evidence="5 6" id="KW-0472">Membrane</keyword>
<evidence type="ECO:0000256" key="2">
    <source>
        <dbReference type="ARBA" id="ARBA00022692"/>
    </source>
</evidence>
<dbReference type="AlphaFoldDB" id="S9VT89"/>
<dbReference type="Pfam" id="PF02453">
    <property type="entry name" value="Reticulon"/>
    <property type="match status" value="1"/>
</dbReference>
<evidence type="ECO:0000313" key="10">
    <source>
        <dbReference type="Proteomes" id="UP000015464"/>
    </source>
</evidence>
<sequence length="300" mass="32864">MSEQHSLNPFEHTGAAENADTTQNAAEQLIQSLNADQLATSSKHDTTATKNESGAGGAASNPHFSEHETPVPKEEEKATACPFSGAKAPSADGHHCPAMACGGPFTSESEQSVDPKVASSLWRVLTWKNTSCSLSSLLSILALFFVPSWINIPRLFFRTIRYVLLITSIIEFGGQFASSGRRGVLSPFRTKYVTCNTKAIDCFVNCTVDIANVLLIQFQRVLFAECPLLTFAVAIGSFIEYFLSGFLSYRGLFIWNIIFAFTLPKLYEMNEASIKRMISSLEQQQNKLKHDAASATSSQK</sequence>
<dbReference type="RefSeq" id="XP_013025865.1">
    <property type="nucleotide sequence ID" value="XM_013170411.1"/>
</dbReference>